<evidence type="ECO:0000313" key="4">
    <source>
        <dbReference type="Proteomes" id="UP000799302"/>
    </source>
</evidence>
<accession>A0A6A6UCS5</accession>
<dbReference type="Proteomes" id="UP000799302">
    <property type="component" value="Unassembled WGS sequence"/>
</dbReference>
<dbReference type="Pfam" id="PF01822">
    <property type="entry name" value="WSC"/>
    <property type="match status" value="3"/>
</dbReference>
<dbReference type="Pfam" id="PF07250">
    <property type="entry name" value="Glyoxal_oxid_N"/>
    <property type="match status" value="1"/>
</dbReference>
<dbReference type="SMART" id="SM00321">
    <property type="entry name" value="WSC"/>
    <property type="match status" value="3"/>
</dbReference>
<name>A0A6A6UCS5_9PEZI</name>
<evidence type="ECO:0000313" key="3">
    <source>
        <dbReference type="EMBL" id="KAF2668724.1"/>
    </source>
</evidence>
<feature type="domain" description="WSC" evidence="2">
    <location>
        <begin position="250"/>
        <end position="347"/>
    </location>
</feature>
<proteinExistence type="predicted"/>
<dbReference type="SUPFAM" id="SSF50965">
    <property type="entry name" value="Galactose oxidase, central domain"/>
    <property type="match status" value="1"/>
</dbReference>
<keyword evidence="1" id="KW-0732">Signal</keyword>
<feature type="domain" description="WSC" evidence="2">
    <location>
        <begin position="136"/>
        <end position="231"/>
    </location>
</feature>
<organism evidence="3 4">
    <name type="scientific">Microthyrium microscopicum</name>
    <dbReference type="NCBI Taxonomy" id="703497"/>
    <lineage>
        <taxon>Eukaryota</taxon>
        <taxon>Fungi</taxon>
        <taxon>Dikarya</taxon>
        <taxon>Ascomycota</taxon>
        <taxon>Pezizomycotina</taxon>
        <taxon>Dothideomycetes</taxon>
        <taxon>Dothideomycetes incertae sedis</taxon>
        <taxon>Microthyriales</taxon>
        <taxon>Microthyriaceae</taxon>
        <taxon>Microthyrium</taxon>
    </lineage>
</organism>
<dbReference type="PANTHER" id="PTHR32208">
    <property type="entry name" value="SECRETED PROTEIN-RELATED"/>
    <property type="match status" value="1"/>
</dbReference>
<dbReference type="SUPFAM" id="SSF81296">
    <property type="entry name" value="E set domains"/>
    <property type="match status" value="1"/>
</dbReference>
<keyword evidence="4" id="KW-1185">Reference proteome</keyword>
<dbReference type="Pfam" id="PF09118">
    <property type="entry name" value="GO-like_E_set"/>
    <property type="match status" value="1"/>
</dbReference>
<dbReference type="PROSITE" id="PS51212">
    <property type="entry name" value="WSC"/>
    <property type="match status" value="3"/>
</dbReference>
<dbReference type="InterPro" id="IPR002889">
    <property type="entry name" value="WSC_carb-bd"/>
</dbReference>
<dbReference type="InterPro" id="IPR015202">
    <property type="entry name" value="GO-like_E_set"/>
</dbReference>
<dbReference type="InterPro" id="IPR014756">
    <property type="entry name" value="Ig_E-set"/>
</dbReference>
<evidence type="ECO:0000259" key="2">
    <source>
        <dbReference type="PROSITE" id="PS51212"/>
    </source>
</evidence>
<evidence type="ECO:0000256" key="1">
    <source>
        <dbReference type="ARBA" id="ARBA00022729"/>
    </source>
</evidence>
<dbReference type="InterPro" id="IPR013783">
    <property type="entry name" value="Ig-like_fold"/>
</dbReference>
<protein>
    <submittedName>
        <fullName evidence="3">Copper radical oxidase</fullName>
    </submittedName>
</protein>
<feature type="domain" description="WSC" evidence="2">
    <location>
        <begin position="16"/>
        <end position="112"/>
    </location>
</feature>
<dbReference type="Gene3D" id="2.60.40.10">
    <property type="entry name" value="Immunoglobulins"/>
    <property type="match status" value="1"/>
</dbReference>
<dbReference type="OrthoDB" id="2019572at2759"/>
<dbReference type="EMBL" id="MU004236">
    <property type="protein sequence ID" value="KAF2668724.1"/>
    <property type="molecule type" value="Genomic_DNA"/>
</dbReference>
<dbReference type="InterPro" id="IPR011043">
    <property type="entry name" value="Gal_Oxase/kelch_b-propeller"/>
</dbReference>
<dbReference type="CDD" id="cd02851">
    <property type="entry name" value="E_set_GO_C"/>
    <property type="match status" value="1"/>
</dbReference>
<dbReference type="InterPro" id="IPR037293">
    <property type="entry name" value="Gal_Oxidase_central_sf"/>
</dbReference>
<reference evidence="3" key="1">
    <citation type="journal article" date="2020" name="Stud. Mycol.">
        <title>101 Dothideomycetes genomes: a test case for predicting lifestyles and emergence of pathogens.</title>
        <authorList>
            <person name="Haridas S."/>
            <person name="Albert R."/>
            <person name="Binder M."/>
            <person name="Bloem J."/>
            <person name="Labutti K."/>
            <person name="Salamov A."/>
            <person name="Andreopoulos B."/>
            <person name="Baker S."/>
            <person name="Barry K."/>
            <person name="Bills G."/>
            <person name="Bluhm B."/>
            <person name="Cannon C."/>
            <person name="Castanera R."/>
            <person name="Culley D."/>
            <person name="Daum C."/>
            <person name="Ezra D."/>
            <person name="Gonzalez J."/>
            <person name="Henrissat B."/>
            <person name="Kuo A."/>
            <person name="Liang C."/>
            <person name="Lipzen A."/>
            <person name="Lutzoni F."/>
            <person name="Magnuson J."/>
            <person name="Mondo S."/>
            <person name="Nolan M."/>
            <person name="Ohm R."/>
            <person name="Pangilinan J."/>
            <person name="Park H.-J."/>
            <person name="Ramirez L."/>
            <person name="Alfaro M."/>
            <person name="Sun H."/>
            <person name="Tritt A."/>
            <person name="Yoshinaga Y."/>
            <person name="Zwiers L.-H."/>
            <person name="Turgeon B."/>
            <person name="Goodwin S."/>
            <person name="Spatafora J."/>
            <person name="Crous P."/>
            <person name="Grigoriev I."/>
        </authorList>
    </citation>
    <scope>NUCLEOTIDE SEQUENCE</scope>
    <source>
        <strain evidence="3">CBS 115976</strain>
    </source>
</reference>
<sequence>MTSSSSSSASSAAPTGWQSLGCWTDAAQRTFANGINPPGGVKMTVEVCQGLCLAKGYTYAGVEYADECYCDSTPRNGGGPAPDGSVGCNMACQGNATEMCGGSFRLNAYQYLAAPGASATSSSAPPTPTGLGIPAGWSYKGCWQDNYNNLGRSMGNEQTDDQSMTIASCVAECQALGYSIAGMEYSYQCFCDNFIRNGAPPGVESDCSTACAGDSTETCGGPNRLSLYSSINGTVPVLPVPQIQKTGIGNWTYSGCMTDNNNTARALPWQLVSDTNTTVAGCLAQCQKYGYPSAGLEYGSECYCGDPSNLVESGSTPVADGQCNFVCSGNATTYCGGPRIIAYYTWQGTPFYVWNTPTDPGEYQNLIGGVVVPLITTLGVNGKVTFLEKVGTGAINSTGGYELDLTLTDDFSSAWRVMHPASDVFCSAALTLPDKFGRQLNIGGWSGTSTYGVRLYTPDGSAGVNGTNDWLENPDILASQDGRWYPSAMIMANGSALIVGGESGSNAPPVPTLELLPAVGAPLYMEWLERTDPWNLYPFMAVLPSGGIFACYFNEAIILDEKTFATTRTLPPIPGNVNNDLTAGRTYPLEGTMVLLPQKAPYTDPVTVLICGGSTQGQGEAIDNCISTQPEVNGADWVIERMPSKRVMSCIAELPDGTYLILNGAMQGVAGFGLAINPNYDAVLYDPSKPIGQRMSKMNSTIVARMYHSEAITLLDGRVLVTGSDPQDQTGTYPEEYRVEVFIPAYLRSGLPRPSFSITEKDWAHGQSVQFTLTSGSTGSLRVSLLGAVSSTHGNSMGQRTIFPEFSCAGTTCTIVSPPNSHVCPPGWFKLFVLDGPTPSIGQWVRIGQDGTFGSWPNDPYFYPLPGV</sequence>
<dbReference type="PANTHER" id="PTHR32208:SF105">
    <property type="entry name" value="COPPER RADICAL OXIDASE"/>
    <property type="match status" value="1"/>
</dbReference>
<dbReference type="Gene3D" id="2.130.10.80">
    <property type="entry name" value="Galactose oxidase/kelch, beta-propeller"/>
    <property type="match status" value="1"/>
</dbReference>
<dbReference type="AlphaFoldDB" id="A0A6A6UCS5"/>
<gene>
    <name evidence="3" type="ORF">BT63DRAFT_456365</name>
</gene>
<dbReference type="InterPro" id="IPR009880">
    <property type="entry name" value="Glyoxal_oxidase_N"/>
</dbReference>